<accession>A0A4R3XZU7</accession>
<sequence length="250" mass="25315">MLIEQKKTMSIGRGALLAFAIMGVCSQAEAGAIASSNTTLSNFAIGFSSPNSISFNGFSGGNASITAPPGPFGGAVSSAQVSGNGASTGTNTWVGTFFVNTPTSVSFSFSADSNLVASLTPGGVVSAANLFMTISINDLLANTSAFSWAPNGLVGGIVGGVETSDAFDLNYGITQFGSLGTTSFQSGNGLFAANSSLLNPGFYLMNISMSNSAFVSSGGLPVASVPEPSVLWLVGVGFLGFLIARRRCWY</sequence>
<evidence type="ECO:0000313" key="5">
    <source>
        <dbReference type="Proteomes" id="UP000295367"/>
    </source>
</evidence>
<dbReference type="InterPro" id="IPR048213">
    <property type="entry name" value="EDSA_1-like"/>
</dbReference>
<dbReference type="Pfam" id="PF07589">
    <property type="entry name" value="PEP-CTERM"/>
    <property type="match status" value="1"/>
</dbReference>
<gene>
    <name evidence="4" type="ORF">EDC63_11529</name>
</gene>
<keyword evidence="1" id="KW-0472">Membrane</keyword>
<evidence type="ECO:0000256" key="2">
    <source>
        <dbReference type="SAM" id="SignalP"/>
    </source>
</evidence>
<feature type="transmembrane region" description="Helical" evidence="1">
    <location>
        <begin position="229"/>
        <end position="245"/>
    </location>
</feature>
<reference evidence="4 5" key="1">
    <citation type="submission" date="2019-03" db="EMBL/GenBank/DDBJ databases">
        <title>Genomic Encyclopedia of Type Strains, Phase IV (KMG-IV): sequencing the most valuable type-strain genomes for metagenomic binning, comparative biology and taxonomic classification.</title>
        <authorList>
            <person name="Goeker M."/>
        </authorList>
    </citation>
    <scope>NUCLEOTIDE SEQUENCE [LARGE SCALE GENOMIC DNA]</scope>
    <source>
        <strain evidence="4 5">DSM 100309</strain>
    </source>
</reference>
<dbReference type="EMBL" id="SMCO01000015">
    <property type="protein sequence ID" value="TCV83404.1"/>
    <property type="molecule type" value="Genomic_DNA"/>
</dbReference>
<feature type="chain" id="PRO_5020207899" evidence="2">
    <location>
        <begin position="31"/>
        <end position="250"/>
    </location>
</feature>
<evidence type="ECO:0000259" key="3">
    <source>
        <dbReference type="Pfam" id="PF07589"/>
    </source>
</evidence>
<name>A0A4R3XZU7_9PROT</name>
<dbReference type="OrthoDB" id="8566460at2"/>
<keyword evidence="5" id="KW-1185">Reference proteome</keyword>
<keyword evidence="1" id="KW-0812">Transmembrane</keyword>
<dbReference type="RefSeq" id="WP_124947194.1">
    <property type="nucleotide sequence ID" value="NZ_BHVT01000069.1"/>
</dbReference>
<feature type="signal peptide" evidence="2">
    <location>
        <begin position="1"/>
        <end position="30"/>
    </location>
</feature>
<feature type="domain" description="Ice-binding protein C-terminal" evidence="3">
    <location>
        <begin position="224"/>
        <end position="247"/>
    </location>
</feature>
<comment type="caution">
    <text evidence="4">The sequence shown here is derived from an EMBL/GenBank/DDBJ whole genome shotgun (WGS) entry which is preliminary data.</text>
</comment>
<keyword evidence="2" id="KW-0732">Signal</keyword>
<keyword evidence="1" id="KW-1133">Transmembrane helix</keyword>
<evidence type="ECO:0000313" key="4">
    <source>
        <dbReference type="EMBL" id="TCV83404.1"/>
    </source>
</evidence>
<dbReference type="AlphaFoldDB" id="A0A4R3XZU7"/>
<dbReference type="InterPro" id="IPR013424">
    <property type="entry name" value="Ice-binding_C"/>
</dbReference>
<organism evidence="4 5">
    <name type="scientific">Sulfurirhabdus autotrophica</name>
    <dbReference type="NCBI Taxonomy" id="1706046"/>
    <lineage>
        <taxon>Bacteria</taxon>
        <taxon>Pseudomonadati</taxon>
        <taxon>Pseudomonadota</taxon>
        <taxon>Betaproteobacteria</taxon>
        <taxon>Nitrosomonadales</taxon>
        <taxon>Sulfuricellaceae</taxon>
        <taxon>Sulfurirhabdus</taxon>
    </lineage>
</organism>
<dbReference type="NCBIfam" id="NF041538">
    <property type="entry name" value="PEP_EDSA_1"/>
    <property type="match status" value="1"/>
</dbReference>
<evidence type="ECO:0000256" key="1">
    <source>
        <dbReference type="SAM" id="Phobius"/>
    </source>
</evidence>
<dbReference type="NCBIfam" id="TIGR02595">
    <property type="entry name" value="PEP_CTERM"/>
    <property type="match status" value="1"/>
</dbReference>
<protein>
    <submittedName>
        <fullName evidence="4">Putative secreted protein with PEP-CTERM sorting signal</fullName>
    </submittedName>
</protein>
<proteinExistence type="predicted"/>
<dbReference type="Proteomes" id="UP000295367">
    <property type="component" value="Unassembled WGS sequence"/>
</dbReference>